<dbReference type="PANTHER" id="PTHR42837:SF2">
    <property type="entry name" value="MEMBRANE METALLOPROTEASE ARASP2, CHLOROPLASTIC-RELATED"/>
    <property type="match status" value="1"/>
</dbReference>
<evidence type="ECO:0000259" key="12">
    <source>
        <dbReference type="PROSITE" id="PS50106"/>
    </source>
</evidence>
<comment type="cofactor">
    <cofactor evidence="1 11">
        <name>Zn(2+)</name>
        <dbReference type="ChEBI" id="CHEBI:29105"/>
    </cofactor>
</comment>
<feature type="domain" description="PDZ" evidence="12">
    <location>
        <begin position="122"/>
        <end position="185"/>
    </location>
</feature>
<evidence type="ECO:0000256" key="5">
    <source>
        <dbReference type="ARBA" id="ARBA00022692"/>
    </source>
</evidence>
<evidence type="ECO:0000256" key="4">
    <source>
        <dbReference type="ARBA" id="ARBA00022670"/>
    </source>
</evidence>
<gene>
    <name evidence="13" type="primary">rseP</name>
    <name evidence="13" type="ORF">F9B85_01345</name>
</gene>
<dbReference type="CDD" id="cd06163">
    <property type="entry name" value="S2P-M50_PDZ_RseP-like"/>
    <property type="match status" value="1"/>
</dbReference>
<dbReference type="EC" id="3.4.24.-" evidence="11"/>
<evidence type="ECO:0000256" key="9">
    <source>
        <dbReference type="ARBA" id="ARBA00023049"/>
    </source>
</evidence>
<dbReference type="GO" id="GO:0004222">
    <property type="term" value="F:metalloendopeptidase activity"/>
    <property type="evidence" value="ECO:0007669"/>
    <property type="project" value="InterPro"/>
</dbReference>
<dbReference type="SMART" id="SM00228">
    <property type="entry name" value="PDZ"/>
    <property type="match status" value="1"/>
</dbReference>
<reference evidence="13 14" key="1">
    <citation type="submission" date="2019-10" db="EMBL/GenBank/DDBJ databases">
        <title>Whole-genome sequence of the extremophile Heliorestis acidaminivorans DSM 24790.</title>
        <authorList>
            <person name="Kyndt J.A."/>
            <person name="Meyer T.E."/>
        </authorList>
    </citation>
    <scope>NUCLEOTIDE SEQUENCE [LARGE SCALE GENOMIC DNA]</scope>
    <source>
        <strain evidence="13 14">DSM 24790</strain>
    </source>
</reference>
<dbReference type="OrthoDB" id="9782003at2"/>
<feature type="transmembrane region" description="Helical" evidence="11">
    <location>
        <begin position="276"/>
        <end position="295"/>
    </location>
</feature>
<evidence type="ECO:0000256" key="2">
    <source>
        <dbReference type="ARBA" id="ARBA00004141"/>
    </source>
</evidence>
<dbReference type="Pfam" id="PF02163">
    <property type="entry name" value="Peptidase_M50"/>
    <property type="match status" value="1"/>
</dbReference>
<dbReference type="Pfam" id="PF17820">
    <property type="entry name" value="PDZ_6"/>
    <property type="match status" value="1"/>
</dbReference>
<keyword evidence="9 11" id="KW-0482">Metalloprotease</keyword>
<keyword evidence="8 11" id="KW-1133">Transmembrane helix</keyword>
<evidence type="ECO:0000256" key="6">
    <source>
        <dbReference type="ARBA" id="ARBA00022801"/>
    </source>
</evidence>
<keyword evidence="14" id="KW-1185">Reference proteome</keyword>
<protein>
    <recommendedName>
        <fullName evidence="11">Zinc metalloprotease</fullName>
        <ecNumber evidence="11">3.4.24.-</ecNumber>
    </recommendedName>
</protein>
<dbReference type="InterPro" id="IPR004387">
    <property type="entry name" value="Pept_M50_Zn"/>
</dbReference>
<name>A0A6I0F4A9_9FIRM</name>
<dbReference type="GO" id="GO:0016020">
    <property type="term" value="C:membrane"/>
    <property type="evidence" value="ECO:0007669"/>
    <property type="project" value="UniProtKB-SubCell"/>
</dbReference>
<dbReference type="InterPro" id="IPR041489">
    <property type="entry name" value="PDZ_6"/>
</dbReference>
<comment type="caution">
    <text evidence="13">The sequence shown here is derived from an EMBL/GenBank/DDBJ whole genome shotgun (WGS) entry which is preliminary data.</text>
</comment>
<evidence type="ECO:0000313" key="14">
    <source>
        <dbReference type="Proteomes" id="UP000468766"/>
    </source>
</evidence>
<dbReference type="SUPFAM" id="SSF50156">
    <property type="entry name" value="PDZ domain-like"/>
    <property type="match status" value="1"/>
</dbReference>
<evidence type="ECO:0000256" key="3">
    <source>
        <dbReference type="ARBA" id="ARBA00007931"/>
    </source>
</evidence>
<keyword evidence="4 13" id="KW-0645">Protease</keyword>
<dbReference type="InterPro" id="IPR008915">
    <property type="entry name" value="Peptidase_M50"/>
</dbReference>
<dbReference type="NCBIfam" id="TIGR00054">
    <property type="entry name" value="RIP metalloprotease RseP"/>
    <property type="match status" value="1"/>
</dbReference>
<keyword evidence="10 11" id="KW-0472">Membrane</keyword>
<keyword evidence="5 11" id="KW-0812">Transmembrane</keyword>
<evidence type="ECO:0000256" key="11">
    <source>
        <dbReference type="RuleBase" id="RU362031"/>
    </source>
</evidence>
<organism evidence="13 14">
    <name type="scientific">Heliorestis acidaminivorans</name>
    <dbReference type="NCBI Taxonomy" id="553427"/>
    <lineage>
        <taxon>Bacteria</taxon>
        <taxon>Bacillati</taxon>
        <taxon>Bacillota</taxon>
        <taxon>Clostridia</taxon>
        <taxon>Eubacteriales</taxon>
        <taxon>Heliobacteriaceae</taxon>
        <taxon>Heliorestis</taxon>
    </lineage>
</organism>
<keyword evidence="6 11" id="KW-0378">Hydrolase</keyword>
<dbReference type="InterPro" id="IPR001478">
    <property type="entry name" value="PDZ"/>
</dbReference>
<dbReference type="GO" id="GO:0046872">
    <property type="term" value="F:metal ion binding"/>
    <property type="evidence" value="ECO:0007669"/>
    <property type="project" value="UniProtKB-KW"/>
</dbReference>
<keyword evidence="11" id="KW-0479">Metal-binding</keyword>
<evidence type="ECO:0000256" key="1">
    <source>
        <dbReference type="ARBA" id="ARBA00001947"/>
    </source>
</evidence>
<evidence type="ECO:0000256" key="8">
    <source>
        <dbReference type="ARBA" id="ARBA00022989"/>
    </source>
</evidence>
<dbReference type="RefSeq" id="WP_151617809.1">
    <property type="nucleotide sequence ID" value="NZ_WBXO01000001.1"/>
</dbReference>
<evidence type="ECO:0000256" key="10">
    <source>
        <dbReference type="ARBA" id="ARBA00023136"/>
    </source>
</evidence>
<evidence type="ECO:0000313" key="13">
    <source>
        <dbReference type="EMBL" id="KAB2954363.1"/>
    </source>
</evidence>
<dbReference type="CDD" id="cd23081">
    <property type="entry name" value="cpPDZ_EcRseP-like"/>
    <property type="match status" value="1"/>
</dbReference>
<dbReference type="AlphaFoldDB" id="A0A6I0F4A9"/>
<proteinExistence type="inferred from homology"/>
<keyword evidence="7 11" id="KW-0862">Zinc</keyword>
<dbReference type="Proteomes" id="UP000468766">
    <property type="component" value="Unassembled WGS sequence"/>
</dbReference>
<dbReference type="InterPro" id="IPR036034">
    <property type="entry name" value="PDZ_sf"/>
</dbReference>
<dbReference type="GO" id="GO:0006508">
    <property type="term" value="P:proteolysis"/>
    <property type="evidence" value="ECO:0007669"/>
    <property type="project" value="UniProtKB-KW"/>
</dbReference>
<comment type="similarity">
    <text evidence="3 11">Belongs to the peptidase M50B family.</text>
</comment>
<dbReference type="Gene3D" id="2.30.42.10">
    <property type="match status" value="1"/>
</dbReference>
<accession>A0A6I0F4A9</accession>
<dbReference type="PROSITE" id="PS50106">
    <property type="entry name" value="PDZ"/>
    <property type="match status" value="1"/>
</dbReference>
<feature type="transmembrane region" description="Helical" evidence="11">
    <location>
        <begin position="323"/>
        <end position="341"/>
    </location>
</feature>
<evidence type="ECO:0000256" key="7">
    <source>
        <dbReference type="ARBA" id="ARBA00022833"/>
    </source>
</evidence>
<sequence length="351" mass="38457">MTFLASVFVFGLLIVFHEFGHFIVAKMAGVRVLEFSVGMGPKLFGHQRGPTLYALRALPIGGFVRMAGMDPEENKEQEEGSLKDAGSFNNKSIFKRAAIIFAGSFMNFVLAILLFIYIYAIVGIPMFTNVIGDVLPDRPAAMAGIQPGDRVVAVDDRPVSNWAELIQEIHPRAGEEMRLMVDRQGMVQEFRVTPALDPERNVGQLGIVVDESAYHHEKQGFLESIRLGLMNTYMLTSLILESLYQMITGAAPAEVGGPVMIVSEIGKAAETGWSNLLMLAAILSVNLGIINLLPIPALDGSRLLFLAIEAIRGKPIDPAKENMIHLIGFAFLITLMILIAYRDVIRLMGGE</sequence>
<dbReference type="PANTHER" id="PTHR42837">
    <property type="entry name" value="REGULATOR OF SIGMA-E PROTEASE RSEP"/>
    <property type="match status" value="1"/>
</dbReference>
<dbReference type="EMBL" id="WBXO01000001">
    <property type="protein sequence ID" value="KAB2954363.1"/>
    <property type="molecule type" value="Genomic_DNA"/>
</dbReference>
<feature type="transmembrane region" description="Helical" evidence="11">
    <location>
        <begin position="97"/>
        <end position="122"/>
    </location>
</feature>
<comment type="subcellular location">
    <subcellularLocation>
        <location evidence="2">Membrane</location>
        <topology evidence="2">Multi-pass membrane protein</topology>
    </subcellularLocation>
</comment>